<accession>A0ABM7PU18</accession>
<reference evidence="1 2" key="1">
    <citation type="journal article" date="2021" name="J. Biosci. Bioeng.">
        <title>Identification and characterization of a chc gene cluster responsible for the aromatization pathway of cyclohexanecarboxylate degradation in Sinomonas cyclohexanicum ATCC 51369.</title>
        <authorList>
            <person name="Yamamoto T."/>
            <person name="Hasegawa Y."/>
            <person name="Lau P.C.K."/>
            <person name="Iwaki H."/>
        </authorList>
    </citation>
    <scope>NUCLEOTIDE SEQUENCE [LARGE SCALE GENOMIC DNA]</scope>
    <source>
        <strain evidence="1 2">ATCC 51369</strain>
    </source>
</reference>
<protein>
    <recommendedName>
        <fullName evidence="3">DUF397 domain-containing protein</fullName>
    </recommendedName>
</protein>
<organism evidence="1 2">
    <name type="scientific">Sinomonas cyclohexanicum</name>
    <name type="common">Corynebacterium cyclohexanicum</name>
    <dbReference type="NCBI Taxonomy" id="322009"/>
    <lineage>
        <taxon>Bacteria</taxon>
        <taxon>Bacillati</taxon>
        <taxon>Actinomycetota</taxon>
        <taxon>Actinomycetes</taxon>
        <taxon>Micrococcales</taxon>
        <taxon>Micrococcaceae</taxon>
        <taxon>Sinomonas</taxon>
    </lineage>
</organism>
<evidence type="ECO:0008006" key="3">
    <source>
        <dbReference type="Google" id="ProtNLM"/>
    </source>
</evidence>
<gene>
    <name evidence="1" type="ORF">SCMU_13960</name>
</gene>
<sequence>MTSHPDEGEYRWSVYRHGDVWVSSPPMHHGGGCLPRDCDTFAEAITDADRRARLFTLPNTAHKGGA</sequence>
<proteinExistence type="predicted"/>
<dbReference type="EMBL" id="AP024525">
    <property type="protein sequence ID" value="BCT75554.1"/>
    <property type="molecule type" value="Genomic_DNA"/>
</dbReference>
<name>A0ABM7PU18_SINCY</name>
<dbReference type="Proteomes" id="UP001319861">
    <property type="component" value="Chromosome"/>
</dbReference>
<evidence type="ECO:0000313" key="2">
    <source>
        <dbReference type="Proteomes" id="UP001319861"/>
    </source>
</evidence>
<keyword evidence="2" id="KW-1185">Reference proteome</keyword>
<evidence type="ECO:0000313" key="1">
    <source>
        <dbReference type="EMBL" id="BCT75554.1"/>
    </source>
</evidence>